<organism evidence="2 3">
    <name type="scientific">Drosophila gunungcola</name>
    <name type="common">fruit fly</name>
    <dbReference type="NCBI Taxonomy" id="103775"/>
    <lineage>
        <taxon>Eukaryota</taxon>
        <taxon>Metazoa</taxon>
        <taxon>Ecdysozoa</taxon>
        <taxon>Arthropoda</taxon>
        <taxon>Hexapoda</taxon>
        <taxon>Insecta</taxon>
        <taxon>Pterygota</taxon>
        <taxon>Neoptera</taxon>
        <taxon>Endopterygota</taxon>
        <taxon>Diptera</taxon>
        <taxon>Brachycera</taxon>
        <taxon>Muscomorpha</taxon>
        <taxon>Ephydroidea</taxon>
        <taxon>Drosophilidae</taxon>
        <taxon>Drosophila</taxon>
        <taxon>Sophophora</taxon>
    </lineage>
</organism>
<feature type="compositionally biased region" description="Polar residues" evidence="1">
    <location>
        <begin position="526"/>
        <end position="536"/>
    </location>
</feature>
<dbReference type="EMBL" id="JAMKOV010000008">
    <property type="protein sequence ID" value="KAI8038267.1"/>
    <property type="molecule type" value="Genomic_DNA"/>
</dbReference>
<feature type="region of interest" description="Disordered" evidence="1">
    <location>
        <begin position="446"/>
        <end position="480"/>
    </location>
</feature>
<proteinExistence type="predicted"/>
<reference evidence="2" key="1">
    <citation type="journal article" date="2023" name="Genome Biol. Evol.">
        <title>Long-read-based Genome Assembly of Drosophila gunungcola Reveals Fewer Chemosensory Genes in Flower-breeding Species.</title>
        <authorList>
            <person name="Negi A."/>
            <person name="Liao B.Y."/>
            <person name="Yeh S.D."/>
        </authorList>
    </citation>
    <scope>NUCLEOTIDE SEQUENCE</scope>
    <source>
        <strain evidence="2">Sukarami</strain>
    </source>
</reference>
<dbReference type="AlphaFoldDB" id="A0A9Q0BMT7"/>
<feature type="non-terminal residue" evidence="2">
    <location>
        <position position="1"/>
    </location>
</feature>
<evidence type="ECO:0000313" key="3">
    <source>
        <dbReference type="Proteomes" id="UP001059596"/>
    </source>
</evidence>
<comment type="caution">
    <text evidence="2">The sequence shown here is derived from an EMBL/GenBank/DDBJ whole genome shotgun (WGS) entry which is preliminary data.</text>
</comment>
<gene>
    <name evidence="2" type="ORF">M5D96_008957</name>
</gene>
<feature type="region of interest" description="Disordered" evidence="1">
    <location>
        <begin position="517"/>
        <end position="536"/>
    </location>
</feature>
<feature type="compositionally biased region" description="Low complexity" evidence="1">
    <location>
        <begin position="274"/>
        <end position="317"/>
    </location>
</feature>
<accession>A0A9Q0BMT7</accession>
<sequence>RTVPIVYSRCSRLQNRTDVAASFGVASAHGGFREAFIMNGTGVGVSVNHTTDPHSVFPPPLSDAEARADLAAAEPLRLGVPPLLQPRLLVRQLHVRQSGAALGPAEDALQGLQLLQPQRADAADHNQGVHQLPEDRHRVQDAWDSVGHHQQGGDCPAAQTPQDATPRPAALLPVHGGGRAPGRREDRPGAGRGHPAGHPAGLPPQGRVPLLPAAEAGRPDPRPHGRAAAQLAVQVAGHQRGDHQRRAAPPAARLLRLPRARRGLLALRGVSRTGVPAQAAPGRPAAAHPGRAGEAGRGVPLPGAPDAPLRAPAPAAGQHERGHGHEAGGGGGGGCLQSAGALPGVGRLAARGPAQLQQPEQPEQQRGRRGRGRVGQQLRLLGHLHGVHPASVAGQRVRLPRSRLQPSVQHPRDPHRLALVLLAGQGQEAAGHPHERPLRRRRRLRQTGARGGGGGPGPERQGPQGQARGGGRQQQPGPGTWALCLPVATCAWQGGNPWSSAQPCGMALGLAMEKNQSYRRHREETIGTTSLTKTPL</sequence>
<feature type="region of interest" description="Disordered" evidence="1">
    <location>
        <begin position="352"/>
        <end position="373"/>
    </location>
</feature>
<feature type="region of interest" description="Disordered" evidence="1">
    <location>
        <begin position="142"/>
        <end position="228"/>
    </location>
</feature>
<feature type="region of interest" description="Disordered" evidence="1">
    <location>
        <begin position="274"/>
        <end position="338"/>
    </location>
</feature>
<dbReference type="Proteomes" id="UP001059596">
    <property type="component" value="Unassembled WGS sequence"/>
</dbReference>
<evidence type="ECO:0000256" key="1">
    <source>
        <dbReference type="SAM" id="MobiDB-lite"/>
    </source>
</evidence>
<feature type="compositionally biased region" description="Low complexity" evidence="1">
    <location>
        <begin position="355"/>
        <end position="364"/>
    </location>
</feature>
<feature type="region of interest" description="Disordered" evidence="1">
    <location>
        <begin position="387"/>
        <end position="413"/>
    </location>
</feature>
<keyword evidence="3" id="KW-1185">Reference proteome</keyword>
<protein>
    <submittedName>
        <fullName evidence="2">Uncharacterized protein</fullName>
    </submittedName>
</protein>
<evidence type="ECO:0000313" key="2">
    <source>
        <dbReference type="EMBL" id="KAI8038267.1"/>
    </source>
</evidence>
<name>A0A9Q0BMT7_9MUSC</name>